<dbReference type="GO" id="GO:0046872">
    <property type="term" value="F:metal ion binding"/>
    <property type="evidence" value="ECO:0007669"/>
    <property type="project" value="InterPro"/>
</dbReference>
<evidence type="ECO:0000256" key="1">
    <source>
        <dbReference type="ARBA" id="ARBA00007261"/>
    </source>
</evidence>
<gene>
    <name evidence="5" type="ORF">SAMN02745207_00492</name>
</gene>
<reference evidence="5 6" key="1">
    <citation type="submission" date="2016-11" db="EMBL/GenBank/DDBJ databases">
        <authorList>
            <person name="Jaros S."/>
            <person name="Januszkiewicz K."/>
            <person name="Wedrychowicz H."/>
        </authorList>
    </citation>
    <scope>NUCLEOTIDE SEQUENCE [LARGE SCALE GENOMIC DNA]</scope>
    <source>
        <strain evidence="5 6">DSM 8605</strain>
    </source>
</reference>
<evidence type="ECO:0000256" key="2">
    <source>
        <dbReference type="RuleBase" id="RU004447"/>
    </source>
</evidence>
<dbReference type="InterPro" id="IPR011765">
    <property type="entry name" value="Pept_M16_N"/>
</dbReference>
<dbReference type="InterPro" id="IPR007863">
    <property type="entry name" value="Peptidase_M16_C"/>
</dbReference>
<dbReference type="Proteomes" id="UP000184447">
    <property type="component" value="Unassembled WGS sequence"/>
</dbReference>
<evidence type="ECO:0000313" key="5">
    <source>
        <dbReference type="EMBL" id="SHH24796.1"/>
    </source>
</evidence>
<feature type="domain" description="Peptidase M16 C-terminal" evidence="4">
    <location>
        <begin position="169"/>
        <end position="340"/>
    </location>
</feature>
<dbReference type="EMBL" id="FQXM01000003">
    <property type="protein sequence ID" value="SHH24796.1"/>
    <property type="molecule type" value="Genomic_DNA"/>
</dbReference>
<dbReference type="InterPro" id="IPR011249">
    <property type="entry name" value="Metalloenz_LuxS/M16"/>
</dbReference>
<dbReference type="Gene3D" id="3.30.830.10">
    <property type="entry name" value="Metalloenzyme, LuxS/M16 peptidase-like"/>
    <property type="match status" value="2"/>
</dbReference>
<evidence type="ECO:0000313" key="6">
    <source>
        <dbReference type="Proteomes" id="UP000184447"/>
    </source>
</evidence>
<evidence type="ECO:0000259" key="3">
    <source>
        <dbReference type="Pfam" id="PF00675"/>
    </source>
</evidence>
<dbReference type="Pfam" id="PF05193">
    <property type="entry name" value="Peptidase_M16_C"/>
    <property type="match status" value="1"/>
</dbReference>
<comment type="similarity">
    <text evidence="1 2">Belongs to the peptidase M16 family.</text>
</comment>
<organism evidence="5 6">
    <name type="scientific">Clostridium grantii DSM 8605</name>
    <dbReference type="NCBI Taxonomy" id="1121316"/>
    <lineage>
        <taxon>Bacteria</taxon>
        <taxon>Bacillati</taxon>
        <taxon>Bacillota</taxon>
        <taxon>Clostridia</taxon>
        <taxon>Eubacteriales</taxon>
        <taxon>Clostridiaceae</taxon>
        <taxon>Clostridium</taxon>
    </lineage>
</organism>
<dbReference type="Pfam" id="PF00675">
    <property type="entry name" value="Peptidase_M16"/>
    <property type="match status" value="1"/>
</dbReference>
<dbReference type="GO" id="GO:0006508">
    <property type="term" value="P:proteolysis"/>
    <property type="evidence" value="ECO:0007669"/>
    <property type="project" value="InterPro"/>
</dbReference>
<dbReference type="AlphaFoldDB" id="A0A1M5RFC0"/>
<protein>
    <submittedName>
        <fullName evidence="5">Predicted Zn-dependent peptidase</fullName>
    </submittedName>
</protein>
<sequence>MSKTLDIRETKLKNGLILVTIKRDTELFSLNLGIKAGSLIEGKNEKGITHFIEHMLFKGTTKRNNEELNKELEFIGGEYNAYTEFNSTVYTISALNTELENSLEILSDMIMNSKFEQEEIDKERSVVLSEIDSKNDDLEYLCIKKTFEMAFKKSNLKYDILGLEKDIKDFTKEQIVDYYKKYYIPSNAYIVIVSSFEHDYVLEKVEENFDKWIDSEFKAVPIIAEKNKPGLKFTYKSECEQSNIAYLFTFHELNLQEELALRILCYKLGESQNSILFRKLREDKGLVYDIYSEIDNSENIKLLYFFTSVKEENMEEAMKLIEESFDEIKSNRITFTDEDIVLMKKIFKTSLTSTLEDTVEIGDYISSLILDGRKLNEYENYERDLDSINIKDINAIGKRVLENPTVHVVTSIKE</sequence>
<dbReference type="InterPro" id="IPR001431">
    <property type="entry name" value="Pept_M16_Zn_BS"/>
</dbReference>
<dbReference type="PANTHER" id="PTHR11851">
    <property type="entry name" value="METALLOPROTEASE"/>
    <property type="match status" value="1"/>
</dbReference>
<dbReference type="OrthoDB" id="9811314at2"/>
<dbReference type="PANTHER" id="PTHR11851:SF49">
    <property type="entry name" value="MITOCHONDRIAL-PROCESSING PEPTIDASE SUBUNIT ALPHA"/>
    <property type="match status" value="1"/>
</dbReference>
<accession>A0A1M5RFC0</accession>
<evidence type="ECO:0000259" key="4">
    <source>
        <dbReference type="Pfam" id="PF05193"/>
    </source>
</evidence>
<dbReference type="RefSeq" id="WP_073336650.1">
    <property type="nucleotide sequence ID" value="NZ_FQXM01000003.1"/>
</dbReference>
<dbReference type="PROSITE" id="PS00143">
    <property type="entry name" value="INSULINASE"/>
    <property type="match status" value="1"/>
</dbReference>
<keyword evidence="6" id="KW-1185">Reference proteome</keyword>
<dbReference type="GO" id="GO:0004222">
    <property type="term" value="F:metalloendopeptidase activity"/>
    <property type="evidence" value="ECO:0007669"/>
    <property type="project" value="InterPro"/>
</dbReference>
<name>A0A1M5RFC0_9CLOT</name>
<proteinExistence type="inferred from homology"/>
<dbReference type="InterPro" id="IPR050361">
    <property type="entry name" value="MPP/UQCRC_Complex"/>
</dbReference>
<dbReference type="SUPFAM" id="SSF63411">
    <property type="entry name" value="LuxS/MPP-like metallohydrolase"/>
    <property type="match status" value="2"/>
</dbReference>
<dbReference type="STRING" id="1121316.SAMN02745207_00492"/>
<feature type="domain" description="Peptidase M16 N-terminal" evidence="3">
    <location>
        <begin position="25"/>
        <end position="161"/>
    </location>
</feature>